<evidence type="ECO:0000313" key="1">
    <source>
        <dbReference type="EMBL" id="GAF48238.1"/>
    </source>
</evidence>
<evidence type="ECO:0000313" key="2">
    <source>
        <dbReference type="Proteomes" id="UP000019491"/>
    </source>
</evidence>
<keyword evidence="2" id="KW-1185">Reference proteome</keyword>
<dbReference type="EMBL" id="BAWF01000051">
    <property type="protein sequence ID" value="GAF48238.1"/>
    <property type="molecule type" value="Genomic_DNA"/>
</dbReference>
<protein>
    <submittedName>
        <fullName evidence="1">Uncharacterized protein</fullName>
    </submittedName>
</protein>
<name>X0PXU0_RHOWR</name>
<dbReference type="Proteomes" id="UP000019491">
    <property type="component" value="Unassembled WGS sequence"/>
</dbReference>
<proteinExistence type="predicted"/>
<gene>
    <name evidence="1" type="ORF">RW1_051_00020</name>
</gene>
<reference evidence="1 2" key="1">
    <citation type="submission" date="2014-02" db="EMBL/GenBank/DDBJ databases">
        <title>Whole genome shotgun sequence of Rhodococcus wratislaviensis NBRC 100605.</title>
        <authorList>
            <person name="Hosoyama A."/>
            <person name="Tsuchikane K."/>
            <person name="Yoshida I."/>
            <person name="Ohji S."/>
            <person name="Ichikawa N."/>
            <person name="Yamazoe A."/>
            <person name="Fujita N."/>
        </authorList>
    </citation>
    <scope>NUCLEOTIDE SEQUENCE [LARGE SCALE GENOMIC DNA]</scope>
    <source>
        <strain evidence="1 2">NBRC 100605</strain>
    </source>
</reference>
<sequence length="517" mass="54877">MTGLRVRRHLFSCHVFGFEPTIGGAVRGALGAGFAEHVGDAMAGLGAPSGYWLIRRLDVDAAVGGDWTSSQMAGGVASAMARSLDEALRSSTSPESMLWFPDRASFLGRFLLDLAEGRASRRWEYGQFAELMADPHAALGRLAATEPEVVLEALLHLDIPALATVIDDVEPRLVSEVLRSLTGSSGEPLLGAVLEATRDLTSTGRLPDGERAALMIAFTAARRYGAAPFGAYAVPAAEVAAALRLLHQAQDGSHEVATLLSIGAWTELMGVVGSTGMDSLLPLVGWSADDRRRLCTIVTEPESDRIESDRILTPYGGMFLLLPLLDDLWDWESATRDWPDVDGVPSNWLAQLLVLTAALGRGRTTATVGDPVLRLALDIPDGLETRALASWLGDLGPEQLESFAERVGNRLGEHVDECASLTLPFASSPGATLVGRAATSMIGELGRRLPGMAAATTSYLGRNVLEFDAAVTVGAEQVVAELGSPPLHVLLSLAGLNRGTFRPPGDGNRTWMLTTRA</sequence>
<accession>X0PXU0</accession>
<organism evidence="1 2">
    <name type="scientific">Rhodococcus wratislaviensis NBRC 100605</name>
    <dbReference type="NCBI Taxonomy" id="1219028"/>
    <lineage>
        <taxon>Bacteria</taxon>
        <taxon>Bacillati</taxon>
        <taxon>Actinomycetota</taxon>
        <taxon>Actinomycetes</taxon>
        <taxon>Mycobacteriales</taxon>
        <taxon>Nocardiaceae</taxon>
        <taxon>Rhodococcus</taxon>
    </lineage>
</organism>
<dbReference type="AlphaFoldDB" id="X0PXU0"/>
<comment type="caution">
    <text evidence="1">The sequence shown here is derived from an EMBL/GenBank/DDBJ whole genome shotgun (WGS) entry which is preliminary data.</text>
</comment>